<dbReference type="PANTHER" id="PTHR42695:SF5">
    <property type="entry name" value="GLUTAMINE AMIDOTRANSFERASE YLR126C-RELATED"/>
    <property type="match status" value="1"/>
</dbReference>
<accession>A0ABY8AND9</accession>
<evidence type="ECO:0000313" key="2">
    <source>
        <dbReference type="EMBL" id="WED42083.1"/>
    </source>
</evidence>
<dbReference type="PANTHER" id="PTHR42695">
    <property type="entry name" value="GLUTAMINE AMIDOTRANSFERASE YLR126C-RELATED"/>
    <property type="match status" value="1"/>
</dbReference>
<dbReference type="SUPFAM" id="SSF52317">
    <property type="entry name" value="Class I glutamine amidotransferase-like"/>
    <property type="match status" value="1"/>
</dbReference>
<keyword evidence="3" id="KW-1185">Reference proteome</keyword>
<dbReference type="PROSITE" id="PS51273">
    <property type="entry name" value="GATASE_TYPE_1"/>
    <property type="match status" value="1"/>
</dbReference>
<organism evidence="2 3">
    <name type="scientific">Legionella cardiaca</name>
    <dbReference type="NCBI Taxonomy" id="1071983"/>
    <lineage>
        <taxon>Bacteria</taxon>
        <taxon>Pseudomonadati</taxon>
        <taxon>Pseudomonadota</taxon>
        <taxon>Gammaproteobacteria</taxon>
        <taxon>Legionellales</taxon>
        <taxon>Legionellaceae</taxon>
        <taxon>Legionella</taxon>
    </lineage>
</organism>
<dbReference type="Gene3D" id="3.40.50.880">
    <property type="match status" value="1"/>
</dbReference>
<sequence>MHIGILLCDHVGEKFIAEHGQYPDMVAKLLHQADPTLTFSVYEVKQDKFPSDIDEADAYLISGSRHGVNDGLPWISNLEHFILRLHNAQKKVIGICFGHQLIAKALGGKVVVAAKGWGIGMSINKITQQKPWMFPQQNDLNLLVSHQEQVVELPIGAEVLAHSEFCPFYMLQISNHLLTVQGHPEFSKAYSQALMEDRKDILGEKLSEQGIESLHLKVDDNLFAQWIVNFLYSKSNENQTF</sequence>
<dbReference type="InterPro" id="IPR044992">
    <property type="entry name" value="ChyE-like"/>
</dbReference>
<dbReference type="Pfam" id="PF00117">
    <property type="entry name" value="GATase"/>
    <property type="match status" value="1"/>
</dbReference>
<reference evidence="2 3" key="1">
    <citation type="submission" date="2023-02" db="EMBL/GenBank/DDBJ databases">
        <title>Genome Sequence of L. cardiaca H63T.</title>
        <authorList>
            <person name="Lopez A.E."/>
            <person name="Cianciotto N.P."/>
        </authorList>
    </citation>
    <scope>NUCLEOTIDE SEQUENCE [LARGE SCALE GENOMIC DNA]</scope>
    <source>
        <strain evidence="2 3">H63</strain>
    </source>
</reference>
<dbReference type="EMBL" id="CP119078">
    <property type="protein sequence ID" value="WED42083.1"/>
    <property type="molecule type" value="Genomic_DNA"/>
</dbReference>
<dbReference type="InterPro" id="IPR017926">
    <property type="entry name" value="GATASE"/>
</dbReference>
<name>A0ABY8AND9_9GAMM</name>
<dbReference type="CDD" id="cd01741">
    <property type="entry name" value="GATase1_1"/>
    <property type="match status" value="1"/>
</dbReference>
<proteinExistence type="predicted"/>
<evidence type="ECO:0000313" key="3">
    <source>
        <dbReference type="Proteomes" id="UP001222087"/>
    </source>
</evidence>
<gene>
    <name evidence="2" type="ORF">PXX05_09065</name>
</gene>
<evidence type="ECO:0000259" key="1">
    <source>
        <dbReference type="Pfam" id="PF00117"/>
    </source>
</evidence>
<dbReference type="Proteomes" id="UP001222087">
    <property type="component" value="Chromosome"/>
</dbReference>
<feature type="domain" description="Glutamine amidotransferase" evidence="1">
    <location>
        <begin position="53"/>
        <end position="188"/>
    </location>
</feature>
<dbReference type="InterPro" id="IPR029062">
    <property type="entry name" value="Class_I_gatase-like"/>
</dbReference>
<dbReference type="RefSeq" id="WP_275087908.1">
    <property type="nucleotide sequence ID" value="NZ_CP119078.1"/>
</dbReference>
<protein>
    <submittedName>
        <fullName evidence="2">GMP synthase</fullName>
    </submittedName>
</protein>